<name>A0A9D4HUL7_DREPO</name>
<comment type="caution">
    <text evidence="1">The sequence shown here is derived from an EMBL/GenBank/DDBJ whole genome shotgun (WGS) entry which is preliminary data.</text>
</comment>
<sequence length="54" mass="6362">MVDQGLAGPREDASFGLYDQLMIELRREDQRAYINLTRMSPDMFDKILARWAQE</sequence>
<dbReference type="Proteomes" id="UP000828390">
    <property type="component" value="Unassembled WGS sequence"/>
</dbReference>
<evidence type="ECO:0000313" key="2">
    <source>
        <dbReference type="Proteomes" id="UP000828390"/>
    </source>
</evidence>
<keyword evidence="2" id="KW-1185">Reference proteome</keyword>
<protein>
    <submittedName>
        <fullName evidence="1">Uncharacterized protein</fullName>
    </submittedName>
</protein>
<accession>A0A9D4HUL7</accession>
<gene>
    <name evidence="1" type="ORF">DPMN_042235</name>
</gene>
<proteinExistence type="predicted"/>
<evidence type="ECO:0000313" key="1">
    <source>
        <dbReference type="EMBL" id="KAH3735700.1"/>
    </source>
</evidence>
<dbReference type="EMBL" id="JAIWYP010000011">
    <property type="protein sequence ID" value="KAH3735700.1"/>
    <property type="molecule type" value="Genomic_DNA"/>
</dbReference>
<reference evidence="1" key="1">
    <citation type="journal article" date="2019" name="bioRxiv">
        <title>The Genome of the Zebra Mussel, Dreissena polymorpha: A Resource for Invasive Species Research.</title>
        <authorList>
            <person name="McCartney M.A."/>
            <person name="Auch B."/>
            <person name="Kono T."/>
            <person name="Mallez S."/>
            <person name="Zhang Y."/>
            <person name="Obille A."/>
            <person name="Becker A."/>
            <person name="Abrahante J.E."/>
            <person name="Garbe J."/>
            <person name="Badalamenti J.P."/>
            <person name="Herman A."/>
            <person name="Mangelson H."/>
            <person name="Liachko I."/>
            <person name="Sullivan S."/>
            <person name="Sone E.D."/>
            <person name="Koren S."/>
            <person name="Silverstein K.A.T."/>
            <person name="Beckman K.B."/>
            <person name="Gohl D.M."/>
        </authorList>
    </citation>
    <scope>NUCLEOTIDE SEQUENCE</scope>
    <source>
        <strain evidence="1">Duluth1</strain>
        <tissue evidence="1">Whole animal</tissue>
    </source>
</reference>
<dbReference type="AlphaFoldDB" id="A0A9D4HUL7"/>
<organism evidence="1 2">
    <name type="scientific">Dreissena polymorpha</name>
    <name type="common">Zebra mussel</name>
    <name type="synonym">Mytilus polymorpha</name>
    <dbReference type="NCBI Taxonomy" id="45954"/>
    <lineage>
        <taxon>Eukaryota</taxon>
        <taxon>Metazoa</taxon>
        <taxon>Spiralia</taxon>
        <taxon>Lophotrochozoa</taxon>
        <taxon>Mollusca</taxon>
        <taxon>Bivalvia</taxon>
        <taxon>Autobranchia</taxon>
        <taxon>Heteroconchia</taxon>
        <taxon>Euheterodonta</taxon>
        <taxon>Imparidentia</taxon>
        <taxon>Neoheterodontei</taxon>
        <taxon>Myida</taxon>
        <taxon>Dreissenoidea</taxon>
        <taxon>Dreissenidae</taxon>
        <taxon>Dreissena</taxon>
    </lineage>
</organism>
<reference evidence="1" key="2">
    <citation type="submission" date="2020-11" db="EMBL/GenBank/DDBJ databases">
        <authorList>
            <person name="McCartney M.A."/>
            <person name="Auch B."/>
            <person name="Kono T."/>
            <person name="Mallez S."/>
            <person name="Becker A."/>
            <person name="Gohl D.M."/>
            <person name="Silverstein K.A.T."/>
            <person name="Koren S."/>
            <person name="Bechman K.B."/>
            <person name="Herman A."/>
            <person name="Abrahante J.E."/>
            <person name="Garbe J."/>
        </authorList>
    </citation>
    <scope>NUCLEOTIDE SEQUENCE</scope>
    <source>
        <strain evidence="1">Duluth1</strain>
        <tissue evidence="1">Whole animal</tissue>
    </source>
</reference>